<reference evidence="1 2" key="1">
    <citation type="journal article" date="2014" name="Nat. Genet.">
        <title>Genome sequence of the hot pepper provides insights into the evolution of pungency in Capsicum species.</title>
        <authorList>
            <person name="Kim S."/>
            <person name="Park M."/>
            <person name="Yeom S.I."/>
            <person name="Kim Y.M."/>
            <person name="Lee J.M."/>
            <person name="Lee H.A."/>
            <person name="Seo E."/>
            <person name="Choi J."/>
            <person name="Cheong K."/>
            <person name="Kim K.T."/>
            <person name="Jung K."/>
            <person name="Lee G.W."/>
            <person name="Oh S.K."/>
            <person name="Bae C."/>
            <person name="Kim S.B."/>
            <person name="Lee H.Y."/>
            <person name="Kim S.Y."/>
            <person name="Kim M.S."/>
            <person name="Kang B.C."/>
            <person name="Jo Y.D."/>
            <person name="Yang H.B."/>
            <person name="Jeong H.J."/>
            <person name="Kang W.H."/>
            <person name="Kwon J.K."/>
            <person name="Shin C."/>
            <person name="Lim J.Y."/>
            <person name="Park J.H."/>
            <person name="Huh J.H."/>
            <person name="Kim J.S."/>
            <person name="Kim B.D."/>
            <person name="Cohen O."/>
            <person name="Paran I."/>
            <person name="Suh M.C."/>
            <person name="Lee S.B."/>
            <person name="Kim Y.K."/>
            <person name="Shin Y."/>
            <person name="Noh S.J."/>
            <person name="Park J."/>
            <person name="Seo Y.S."/>
            <person name="Kwon S.Y."/>
            <person name="Kim H.A."/>
            <person name="Park J.M."/>
            <person name="Kim H.J."/>
            <person name="Choi S.B."/>
            <person name="Bosland P.W."/>
            <person name="Reeves G."/>
            <person name="Jo S.H."/>
            <person name="Lee B.W."/>
            <person name="Cho H.T."/>
            <person name="Choi H.S."/>
            <person name="Lee M.S."/>
            <person name="Yu Y."/>
            <person name="Do Choi Y."/>
            <person name="Park B.S."/>
            <person name="van Deynze A."/>
            <person name="Ashrafi H."/>
            <person name="Hill T."/>
            <person name="Kim W.T."/>
            <person name="Pai H.S."/>
            <person name="Ahn H.K."/>
            <person name="Yeam I."/>
            <person name="Giovannoni J.J."/>
            <person name="Rose J.K."/>
            <person name="Sorensen I."/>
            <person name="Lee S.J."/>
            <person name="Kim R.W."/>
            <person name="Choi I.Y."/>
            <person name="Choi B.S."/>
            <person name="Lim J.S."/>
            <person name="Lee Y.H."/>
            <person name="Choi D."/>
        </authorList>
    </citation>
    <scope>NUCLEOTIDE SEQUENCE [LARGE SCALE GENOMIC DNA]</scope>
    <source>
        <strain evidence="2">cv. CM334</strain>
    </source>
</reference>
<comment type="caution">
    <text evidence="1">The sequence shown here is derived from an EMBL/GenBank/DDBJ whole genome shotgun (WGS) entry which is preliminary data.</text>
</comment>
<dbReference type="Gramene" id="PHT89572">
    <property type="protein sequence ID" value="PHT89572"/>
    <property type="gene ID" value="T459_04685"/>
</dbReference>
<keyword evidence="2" id="KW-1185">Reference proteome</keyword>
<dbReference type="AlphaFoldDB" id="A0A2G3A5Q5"/>
<organism evidence="1 2">
    <name type="scientific">Capsicum annuum</name>
    <name type="common">Capsicum pepper</name>
    <dbReference type="NCBI Taxonomy" id="4072"/>
    <lineage>
        <taxon>Eukaryota</taxon>
        <taxon>Viridiplantae</taxon>
        <taxon>Streptophyta</taxon>
        <taxon>Embryophyta</taxon>
        <taxon>Tracheophyta</taxon>
        <taxon>Spermatophyta</taxon>
        <taxon>Magnoliopsida</taxon>
        <taxon>eudicotyledons</taxon>
        <taxon>Gunneridae</taxon>
        <taxon>Pentapetalae</taxon>
        <taxon>asterids</taxon>
        <taxon>lamiids</taxon>
        <taxon>Solanales</taxon>
        <taxon>Solanaceae</taxon>
        <taxon>Solanoideae</taxon>
        <taxon>Capsiceae</taxon>
        <taxon>Capsicum</taxon>
    </lineage>
</organism>
<dbReference type="EMBL" id="AYRZ02000002">
    <property type="protein sequence ID" value="PHT89572.1"/>
    <property type="molecule type" value="Genomic_DNA"/>
</dbReference>
<proteinExistence type="predicted"/>
<protein>
    <submittedName>
        <fullName evidence="1">Uncharacterized protein</fullName>
    </submittedName>
</protein>
<evidence type="ECO:0000313" key="2">
    <source>
        <dbReference type="Proteomes" id="UP000222542"/>
    </source>
</evidence>
<gene>
    <name evidence="1" type="ORF">T459_04685</name>
</gene>
<sequence>MLVGRIKLNMTQCNINESNVSLEDIIGKISGAEHSERVRCMGMGATPSNTFVNTKRRCSELSMSSSRYGESSTTSTYLCQKVARFECQLEVTLNALKNYIISKLCEPSHCWKTSNLVDLNKEINIGCLLATSLVSASIFSKNVGRLRSSVVGMSFSSDLPILSCAQNMLSSEFGLVVVSFSSLDFASFFVGYLSAALAGFSEPQRRVVSIEIYS</sequence>
<reference evidence="1 2" key="2">
    <citation type="journal article" date="2017" name="Genome Biol.">
        <title>New reference genome sequences of hot pepper reveal the massive evolution of plant disease-resistance genes by retroduplication.</title>
        <authorList>
            <person name="Kim S."/>
            <person name="Park J."/>
            <person name="Yeom S.I."/>
            <person name="Kim Y.M."/>
            <person name="Seo E."/>
            <person name="Kim K.T."/>
            <person name="Kim M.S."/>
            <person name="Lee J.M."/>
            <person name="Cheong K."/>
            <person name="Shin H.S."/>
            <person name="Kim S.B."/>
            <person name="Han K."/>
            <person name="Lee J."/>
            <person name="Park M."/>
            <person name="Lee H.A."/>
            <person name="Lee H.Y."/>
            <person name="Lee Y."/>
            <person name="Oh S."/>
            <person name="Lee J.H."/>
            <person name="Choi E."/>
            <person name="Choi E."/>
            <person name="Lee S.E."/>
            <person name="Jeon J."/>
            <person name="Kim H."/>
            <person name="Choi G."/>
            <person name="Song H."/>
            <person name="Lee J."/>
            <person name="Lee S.C."/>
            <person name="Kwon J.K."/>
            <person name="Lee H.Y."/>
            <person name="Koo N."/>
            <person name="Hong Y."/>
            <person name="Kim R.W."/>
            <person name="Kang W.H."/>
            <person name="Huh J.H."/>
            <person name="Kang B.C."/>
            <person name="Yang T.J."/>
            <person name="Lee Y.H."/>
            <person name="Bennetzen J.L."/>
            <person name="Choi D."/>
        </authorList>
    </citation>
    <scope>NUCLEOTIDE SEQUENCE [LARGE SCALE GENOMIC DNA]</scope>
    <source>
        <strain evidence="2">cv. CM334</strain>
    </source>
</reference>
<accession>A0A2G3A5Q5</accession>
<dbReference type="Proteomes" id="UP000222542">
    <property type="component" value="Unassembled WGS sequence"/>
</dbReference>
<name>A0A2G3A5Q5_CAPAN</name>
<evidence type="ECO:0000313" key="1">
    <source>
        <dbReference type="EMBL" id="PHT89572.1"/>
    </source>
</evidence>